<dbReference type="EMBL" id="BAAAKV010000001">
    <property type="protein sequence ID" value="GAA1150425.1"/>
    <property type="molecule type" value="Genomic_DNA"/>
</dbReference>
<dbReference type="InterPro" id="IPR001647">
    <property type="entry name" value="HTH_TetR"/>
</dbReference>
<keyword evidence="1" id="KW-0678">Repressor</keyword>
<dbReference type="Gene3D" id="1.10.357.10">
    <property type="entry name" value="Tetracycline Repressor, domain 2"/>
    <property type="match status" value="1"/>
</dbReference>
<dbReference type="Pfam" id="PF02909">
    <property type="entry name" value="TetR_C_1"/>
    <property type="match status" value="1"/>
</dbReference>
<dbReference type="InterPro" id="IPR004111">
    <property type="entry name" value="Repressor_TetR_C"/>
</dbReference>
<dbReference type="InterPro" id="IPR003012">
    <property type="entry name" value="Tet_transcr_reg_TetR"/>
</dbReference>
<name>A0ABP4F6E3_9ACTN</name>
<reference evidence="9" key="1">
    <citation type="journal article" date="2019" name="Int. J. Syst. Evol. Microbiol.">
        <title>The Global Catalogue of Microorganisms (GCM) 10K type strain sequencing project: providing services to taxonomists for standard genome sequencing and annotation.</title>
        <authorList>
            <consortium name="The Broad Institute Genomics Platform"/>
            <consortium name="The Broad Institute Genome Sequencing Center for Infectious Disease"/>
            <person name="Wu L."/>
            <person name="Ma J."/>
        </authorList>
    </citation>
    <scope>NUCLEOTIDE SEQUENCE [LARGE SCALE GENOMIC DNA]</scope>
    <source>
        <strain evidence="9">JCM 12696</strain>
    </source>
</reference>
<evidence type="ECO:0000313" key="9">
    <source>
        <dbReference type="Proteomes" id="UP001501371"/>
    </source>
</evidence>
<comment type="caution">
    <text evidence="8">The sequence shown here is derived from an EMBL/GenBank/DDBJ whole genome shotgun (WGS) entry which is preliminary data.</text>
</comment>
<dbReference type="InterPro" id="IPR050109">
    <property type="entry name" value="HTH-type_TetR-like_transc_reg"/>
</dbReference>
<keyword evidence="9" id="KW-1185">Reference proteome</keyword>
<evidence type="ECO:0000256" key="2">
    <source>
        <dbReference type="ARBA" id="ARBA00023015"/>
    </source>
</evidence>
<feature type="region of interest" description="Disordered" evidence="6">
    <location>
        <begin position="1"/>
        <end position="24"/>
    </location>
</feature>
<keyword evidence="4" id="KW-0804">Transcription</keyword>
<dbReference type="Proteomes" id="UP001501371">
    <property type="component" value="Unassembled WGS sequence"/>
</dbReference>
<sequence>MTKKQSTASSGASSGASPGASSGASAKARLDTATVVRAALELLDEKGVDAVSMRAIAERLGVRMNTVLWHAKSKARLLDLMADAIVAGVSLDDLPEPCEARVRELAHRYRRALLAHRDGAAVVAGTYVAEPATLGAAEEVVRALLDGGLSEREAAWACFTVIYFVLGLVQEEQAAPEAGGHRLGGAVGPVSYPALNRVVGHFESGTFDERFDYGLSLILRSLSLRGA</sequence>
<dbReference type="SUPFAM" id="SSF48498">
    <property type="entry name" value="Tetracyclin repressor-like, C-terminal domain"/>
    <property type="match status" value="1"/>
</dbReference>
<keyword evidence="2" id="KW-0805">Transcription regulation</keyword>
<dbReference type="PRINTS" id="PR00455">
    <property type="entry name" value="HTHTETR"/>
</dbReference>
<dbReference type="Pfam" id="PF00440">
    <property type="entry name" value="TetR_N"/>
    <property type="match status" value="1"/>
</dbReference>
<evidence type="ECO:0000259" key="7">
    <source>
        <dbReference type="PROSITE" id="PS50977"/>
    </source>
</evidence>
<accession>A0ABP4F6E3</accession>
<evidence type="ECO:0000256" key="1">
    <source>
        <dbReference type="ARBA" id="ARBA00022491"/>
    </source>
</evidence>
<evidence type="ECO:0000313" key="8">
    <source>
        <dbReference type="EMBL" id="GAA1150425.1"/>
    </source>
</evidence>
<feature type="domain" description="HTH tetR-type" evidence="7">
    <location>
        <begin position="29"/>
        <end position="89"/>
    </location>
</feature>
<dbReference type="PANTHER" id="PTHR30055">
    <property type="entry name" value="HTH-TYPE TRANSCRIPTIONAL REGULATOR RUTR"/>
    <property type="match status" value="1"/>
</dbReference>
<dbReference type="Gene3D" id="1.10.10.60">
    <property type="entry name" value="Homeodomain-like"/>
    <property type="match status" value="1"/>
</dbReference>
<evidence type="ECO:0000256" key="4">
    <source>
        <dbReference type="ARBA" id="ARBA00023163"/>
    </source>
</evidence>
<evidence type="ECO:0000256" key="3">
    <source>
        <dbReference type="ARBA" id="ARBA00023125"/>
    </source>
</evidence>
<dbReference type="InterPro" id="IPR036271">
    <property type="entry name" value="Tet_transcr_reg_TetR-rel_C_sf"/>
</dbReference>
<dbReference type="PROSITE" id="PS50977">
    <property type="entry name" value="HTH_TETR_2"/>
    <property type="match status" value="1"/>
</dbReference>
<evidence type="ECO:0000256" key="5">
    <source>
        <dbReference type="PROSITE-ProRule" id="PRU00335"/>
    </source>
</evidence>
<proteinExistence type="predicted"/>
<keyword evidence="3 5" id="KW-0238">DNA-binding</keyword>
<dbReference type="RefSeq" id="WP_425573883.1">
    <property type="nucleotide sequence ID" value="NZ_BAAAKV010000001.1"/>
</dbReference>
<organism evidence="8 9">
    <name type="scientific">Streptomyces hebeiensis</name>
    <dbReference type="NCBI Taxonomy" id="229486"/>
    <lineage>
        <taxon>Bacteria</taxon>
        <taxon>Bacillati</taxon>
        <taxon>Actinomycetota</taxon>
        <taxon>Actinomycetes</taxon>
        <taxon>Kitasatosporales</taxon>
        <taxon>Streptomycetaceae</taxon>
        <taxon>Streptomyces</taxon>
    </lineage>
</organism>
<dbReference type="InterPro" id="IPR009057">
    <property type="entry name" value="Homeodomain-like_sf"/>
</dbReference>
<gene>
    <name evidence="8" type="ORF">GCM10009654_02200</name>
</gene>
<dbReference type="PANTHER" id="PTHR30055:SF151">
    <property type="entry name" value="TRANSCRIPTIONAL REGULATORY PROTEIN"/>
    <property type="match status" value="1"/>
</dbReference>
<dbReference type="SUPFAM" id="SSF46689">
    <property type="entry name" value="Homeodomain-like"/>
    <property type="match status" value="1"/>
</dbReference>
<protein>
    <submittedName>
        <fullName evidence="8">TetR/AcrR family transcriptional regulator C-terminal domain-containing protein</fullName>
    </submittedName>
</protein>
<feature type="DNA-binding region" description="H-T-H motif" evidence="5">
    <location>
        <begin position="52"/>
        <end position="71"/>
    </location>
</feature>
<evidence type="ECO:0000256" key="6">
    <source>
        <dbReference type="SAM" id="MobiDB-lite"/>
    </source>
</evidence>
<dbReference type="PRINTS" id="PR00400">
    <property type="entry name" value="TETREPRESSOR"/>
</dbReference>